<dbReference type="Gene3D" id="3.40.250.10">
    <property type="entry name" value="Rhodanese-like domain"/>
    <property type="match status" value="2"/>
</dbReference>
<evidence type="ECO:0000256" key="5">
    <source>
        <dbReference type="ARBA" id="ARBA00051793"/>
    </source>
</evidence>
<gene>
    <name evidence="10" type="primary">sseA</name>
    <name evidence="10" type="ORF">NYR54_10770</name>
</gene>
<evidence type="ECO:0000313" key="11">
    <source>
        <dbReference type="Proteomes" id="UP001149009"/>
    </source>
</evidence>
<dbReference type="SMART" id="SM00450">
    <property type="entry name" value="RHOD"/>
    <property type="match status" value="2"/>
</dbReference>
<dbReference type="RefSeq" id="WP_261515663.1">
    <property type="nucleotide sequence ID" value="NZ_JAODNV010000011.1"/>
</dbReference>
<dbReference type="NCBIfam" id="NF008557">
    <property type="entry name" value="PRK11493.1"/>
    <property type="match status" value="1"/>
</dbReference>
<dbReference type="Proteomes" id="UP001149009">
    <property type="component" value="Unassembled WGS sequence"/>
</dbReference>
<dbReference type="InterPro" id="IPR045078">
    <property type="entry name" value="TST/MPST-like"/>
</dbReference>
<evidence type="ECO:0000256" key="7">
    <source>
        <dbReference type="ARBA" id="ARBA00070833"/>
    </source>
</evidence>
<dbReference type="InterPro" id="IPR036873">
    <property type="entry name" value="Rhodanese-like_dom_sf"/>
</dbReference>
<dbReference type="PANTHER" id="PTHR11364">
    <property type="entry name" value="THIOSULFATE SULFERTANSFERASE"/>
    <property type="match status" value="1"/>
</dbReference>
<dbReference type="CDD" id="cd01448">
    <property type="entry name" value="TST_Repeat_1"/>
    <property type="match status" value="1"/>
</dbReference>
<dbReference type="PROSITE" id="PS00380">
    <property type="entry name" value="RHODANESE_1"/>
    <property type="match status" value="1"/>
</dbReference>
<evidence type="ECO:0000256" key="8">
    <source>
        <dbReference type="ARBA" id="ARBA00078354"/>
    </source>
</evidence>
<dbReference type="GO" id="GO:0005737">
    <property type="term" value="C:cytoplasm"/>
    <property type="evidence" value="ECO:0007669"/>
    <property type="project" value="UniProtKB-SubCell"/>
</dbReference>
<evidence type="ECO:0000313" key="10">
    <source>
        <dbReference type="EMBL" id="MCT8990768.1"/>
    </source>
</evidence>
<comment type="caution">
    <text evidence="10">The sequence shown here is derived from an EMBL/GenBank/DDBJ whole genome shotgun (WGS) entry which is preliminary data.</text>
</comment>
<comment type="catalytic activity">
    <reaction evidence="5">
        <text>2-oxo-3-sulfanylpropanoate + [thioredoxin]-dithiol = [thioredoxin]-disulfide + hydrogen sulfide + pyruvate + H(+)</text>
        <dbReference type="Rhea" id="RHEA:21740"/>
        <dbReference type="Rhea" id="RHEA-COMP:10698"/>
        <dbReference type="Rhea" id="RHEA-COMP:10700"/>
        <dbReference type="ChEBI" id="CHEBI:15361"/>
        <dbReference type="ChEBI" id="CHEBI:15378"/>
        <dbReference type="ChEBI" id="CHEBI:29919"/>
        <dbReference type="ChEBI" id="CHEBI:29950"/>
        <dbReference type="ChEBI" id="CHEBI:50058"/>
        <dbReference type="ChEBI" id="CHEBI:57678"/>
        <dbReference type="EC" id="2.8.1.2"/>
    </reaction>
    <physiologicalReaction direction="left-to-right" evidence="5">
        <dbReference type="Rhea" id="RHEA:21741"/>
    </physiologicalReaction>
</comment>
<keyword evidence="3 10" id="KW-0808">Transferase</keyword>
<name>A0A9X2X8P8_9HYPH</name>
<dbReference type="FunFam" id="3.40.250.10:FF:000001">
    <property type="entry name" value="Sulfurtransferase"/>
    <property type="match status" value="1"/>
</dbReference>
<dbReference type="GO" id="GO:0016784">
    <property type="term" value="F:3-mercaptopyruvate sulfurtransferase activity"/>
    <property type="evidence" value="ECO:0007669"/>
    <property type="project" value="UniProtKB-EC"/>
</dbReference>
<feature type="domain" description="Rhodanese" evidence="9">
    <location>
        <begin position="166"/>
        <end position="279"/>
    </location>
</feature>
<dbReference type="PANTHER" id="PTHR11364:SF27">
    <property type="entry name" value="SULFURTRANSFERASE"/>
    <property type="match status" value="1"/>
</dbReference>
<dbReference type="Pfam" id="PF00581">
    <property type="entry name" value="Rhodanese"/>
    <property type="match status" value="2"/>
</dbReference>
<keyword evidence="4" id="KW-0677">Repeat</keyword>
<dbReference type="EC" id="2.8.1.2" evidence="6"/>
<accession>A0A9X2X8P8</accession>
<reference evidence="10" key="1">
    <citation type="submission" date="2022-08" db="EMBL/GenBank/DDBJ databases">
        <title>Chelativorans sichuanense sp. nov., a paraffin oil-degrading bacterium isolated from a mixture of oil-based drill cuttings and paddy soil.</title>
        <authorList>
            <person name="Yu J."/>
            <person name="Liu H."/>
            <person name="Chen Q."/>
        </authorList>
    </citation>
    <scope>NUCLEOTIDE SEQUENCE</scope>
    <source>
        <strain evidence="10">SCAU 2101</strain>
    </source>
</reference>
<dbReference type="GO" id="GO:0004792">
    <property type="term" value="F:thiosulfate-cyanide sulfurtransferase activity"/>
    <property type="evidence" value="ECO:0007669"/>
    <property type="project" value="InterPro"/>
</dbReference>
<dbReference type="SUPFAM" id="SSF52821">
    <property type="entry name" value="Rhodanese/Cell cycle control phosphatase"/>
    <property type="match status" value="2"/>
</dbReference>
<evidence type="ECO:0000256" key="2">
    <source>
        <dbReference type="ARBA" id="ARBA00022490"/>
    </source>
</evidence>
<keyword evidence="11" id="KW-1185">Reference proteome</keyword>
<dbReference type="InterPro" id="IPR001763">
    <property type="entry name" value="Rhodanese-like_dom"/>
</dbReference>
<comment type="subcellular location">
    <subcellularLocation>
        <location evidence="1">Cytoplasm</location>
    </subcellularLocation>
</comment>
<protein>
    <recommendedName>
        <fullName evidence="7">3-mercaptopyruvate sulfurtransferase</fullName>
        <ecNumber evidence="6">2.8.1.2</ecNumber>
    </recommendedName>
    <alternativeName>
        <fullName evidence="8">Rhodanese-like protein</fullName>
    </alternativeName>
</protein>
<dbReference type="InterPro" id="IPR001307">
    <property type="entry name" value="Thiosulphate_STrfase_CS"/>
</dbReference>
<proteinExistence type="predicted"/>
<dbReference type="PROSITE" id="PS50206">
    <property type="entry name" value="RHODANESE_3"/>
    <property type="match status" value="2"/>
</dbReference>
<evidence type="ECO:0000256" key="4">
    <source>
        <dbReference type="ARBA" id="ARBA00022737"/>
    </source>
</evidence>
<evidence type="ECO:0000256" key="3">
    <source>
        <dbReference type="ARBA" id="ARBA00022679"/>
    </source>
</evidence>
<organism evidence="10 11">
    <name type="scientific">Chelativorans petroleitrophicus</name>
    <dbReference type="NCBI Taxonomy" id="2975484"/>
    <lineage>
        <taxon>Bacteria</taxon>
        <taxon>Pseudomonadati</taxon>
        <taxon>Pseudomonadota</taxon>
        <taxon>Alphaproteobacteria</taxon>
        <taxon>Hyphomicrobiales</taxon>
        <taxon>Phyllobacteriaceae</taxon>
        <taxon>Chelativorans</taxon>
    </lineage>
</organism>
<feature type="domain" description="Rhodanese" evidence="9">
    <location>
        <begin position="19"/>
        <end position="136"/>
    </location>
</feature>
<evidence type="ECO:0000256" key="1">
    <source>
        <dbReference type="ARBA" id="ARBA00004496"/>
    </source>
</evidence>
<evidence type="ECO:0000256" key="6">
    <source>
        <dbReference type="ARBA" id="ARBA00066832"/>
    </source>
</evidence>
<dbReference type="FunFam" id="3.40.250.10:FF:000015">
    <property type="entry name" value="Sulfurtransferase"/>
    <property type="match status" value="1"/>
</dbReference>
<keyword evidence="2" id="KW-0963">Cytoplasm</keyword>
<dbReference type="AlphaFoldDB" id="A0A9X2X8P8"/>
<evidence type="ECO:0000259" key="9">
    <source>
        <dbReference type="PROSITE" id="PS50206"/>
    </source>
</evidence>
<dbReference type="CDD" id="cd01449">
    <property type="entry name" value="TST_Repeat_2"/>
    <property type="match status" value="1"/>
</dbReference>
<sequence>MSEKSPFIVSSDWLEERLETPGLSIVDGSWYLPAQGRDGRVEYEAAHIPGAIFFDQDLVVDPESELPHALPDPVTFQRHVSSMGITRDDTIVVYDGPGLFSAPRVWWLFRVMGAERVYVLDGGFDRWRAEGRPVTAEPTRIAPSAFMPEFDESRVATLAEMRRLVETGEAQIADARSPGRFAGKEPEPRPGVRSGHMPGALNVPAASLAENGSLLPLDRLRTRLAEAGVDLSRPVVTSCGSGVTAAVITLALESLGHRDNRLYDGSWSEWGGRTDTPVVTEEG</sequence>
<dbReference type="EMBL" id="JAODNV010000011">
    <property type="protein sequence ID" value="MCT8990768.1"/>
    <property type="molecule type" value="Genomic_DNA"/>
</dbReference>